<dbReference type="Pfam" id="PF00294">
    <property type="entry name" value="PfkB"/>
    <property type="match status" value="1"/>
</dbReference>
<dbReference type="Proteomes" id="UP000824201">
    <property type="component" value="Unassembled WGS sequence"/>
</dbReference>
<dbReference type="GO" id="GO:0016301">
    <property type="term" value="F:kinase activity"/>
    <property type="evidence" value="ECO:0007669"/>
    <property type="project" value="UniProtKB-KW"/>
</dbReference>
<comment type="caution">
    <text evidence="4">The sequence shown here is derived from an EMBL/GenBank/DDBJ whole genome shotgun (WGS) entry which is preliminary data.</text>
</comment>
<reference evidence="4" key="2">
    <citation type="journal article" date="2021" name="PeerJ">
        <title>Extensive microbial diversity within the chicken gut microbiome revealed by metagenomics and culture.</title>
        <authorList>
            <person name="Gilroy R."/>
            <person name="Ravi A."/>
            <person name="Getino M."/>
            <person name="Pursley I."/>
            <person name="Horton D.L."/>
            <person name="Alikhan N.F."/>
            <person name="Baker D."/>
            <person name="Gharbi K."/>
            <person name="Hall N."/>
            <person name="Watson M."/>
            <person name="Adriaenssens E.M."/>
            <person name="Foster-Nyarko E."/>
            <person name="Jarju S."/>
            <person name="Secka A."/>
            <person name="Antonio M."/>
            <person name="Oren A."/>
            <person name="Chaudhuri R.R."/>
            <person name="La Ragione R."/>
            <person name="Hildebrand F."/>
            <person name="Pallen M.J."/>
        </authorList>
    </citation>
    <scope>NUCLEOTIDE SEQUENCE</scope>
    <source>
        <strain evidence="4">ChiW13-3771</strain>
    </source>
</reference>
<proteinExistence type="predicted"/>
<dbReference type="InterPro" id="IPR029056">
    <property type="entry name" value="Ribokinase-like"/>
</dbReference>
<organism evidence="4 5">
    <name type="scientific">Candidatus Fimimorpha faecalis</name>
    <dbReference type="NCBI Taxonomy" id="2840824"/>
    <lineage>
        <taxon>Bacteria</taxon>
        <taxon>Bacillati</taxon>
        <taxon>Bacillota</taxon>
        <taxon>Clostridia</taxon>
        <taxon>Eubacteriales</taxon>
        <taxon>Candidatus Fimimorpha</taxon>
    </lineage>
</organism>
<keyword evidence="2 4" id="KW-0418">Kinase</keyword>
<dbReference type="PANTHER" id="PTHR10584">
    <property type="entry name" value="SUGAR KINASE"/>
    <property type="match status" value="1"/>
</dbReference>
<dbReference type="SUPFAM" id="SSF53613">
    <property type="entry name" value="Ribokinase-like"/>
    <property type="match status" value="1"/>
</dbReference>
<feature type="domain" description="Carbohydrate kinase PfkB" evidence="3">
    <location>
        <begin position="33"/>
        <end position="284"/>
    </location>
</feature>
<protein>
    <submittedName>
        <fullName evidence="4">Carbohydrate kinase family protein</fullName>
    </submittedName>
</protein>
<name>A0A9D1EDN7_9FIRM</name>
<dbReference type="EMBL" id="DVHN01000056">
    <property type="protein sequence ID" value="HIR88295.1"/>
    <property type="molecule type" value="Genomic_DNA"/>
</dbReference>
<evidence type="ECO:0000259" key="3">
    <source>
        <dbReference type="Pfam" id="PF00294"/>
    </source>
</evidence>
<accession>A0A9D1EDN7</accession>
<sequence>MNIMISGLTNMETTLKIREFPVPYYAVDYPFFGIRSHVSGVAYNLAKALSMLGNNINLFSMIGNDYEGDRILHQLTEDGINTSYIQHSLTETPTSVILYDNFGKRQVYSDLKDIQEKEFDLNCISDLVKQSDLVVACNINFNRPLLKYAKSLRKTIATDVHVLNNIHDEYNFEFMEYADILFLSDEQLPYRADQFIRDLKDTYTCKIIVLGQGEKGAMLYDRGSDKLYHLDPVTVFPVVNTVGAGDALFSSFLNYYGKGYDPITALKFAELFAAKKISFSGASIGFITEEELTKLYSEYEIRTYELL</sequence>
<gene>
    <name evidence="4" type="ORF">IAC96_05025</name>
</gene>
<dbReference type="PANTHER" id="PTHR10584:SF166">
    <property type="entry name" value="RIBOKINASE"/>
    <property type="match status" value="1"/>
</dbReference>
<evidence type="ECO:0000313" key="5">
    <source>
        <dbReference type="Proteomes" id="UP000824201"/>
    </source>
</evidence>
<dbReference type="AlphaFoldDB" id="A0A9D1EDN7"/>
<keyword evidence="1" id="KW-0808">Transferase</keyword>
<dbReference type="InterPro" id="IPR011611">
    <property type="entry name" value="PfkB_dom"/>
</dbReference>
<evidence type="ECO:0000256" key="1">
    <source>
        <dbReference type="ARBA" id="ARBA00022679"/>
    </source>
</evidence>
<evidence type="ECO:0000256" key="2">
    <source>
        <dbReference type="ARBA" id="ARBA00022777"/>
    </source>
</evidence>
<evidence type="ECO:0000313" key="4">
    <source>
        <dbReference type="EMBL" id="HIR88295.1"/>
    </source>
</evidence>
<reference evidence="4" key="1">
    <citation type="submission" date="2020-10" db="EMBL/GenBank/DDBJ databases">
        <authorList>
            <person name="Gilroy R."/>
        </authorList>
    </citation>
    <scope>NUCLEOTIDE SEQUENCE</scope>
    <source>
        <strain evidence="4">ChiW13-3771</strain>
    </source>
</reference>
<dbReference type="Gene3D" id="3.40.1190.20">
    <property type="match status" value="1"/>
</dbReference>